<dbReference type="EMBL" id="CP011509">
    <property type="protein sequence ID" value="AKJ02058.1"/>
    <property type="molecule type" value="Genomic_DNA"/>
</dbReference>
<evidence type="ECO:0000256" key="3">
    <source>
        <dbReference type="ARBA" id="ARBA00022679"/>
    </source>
</evidence>
<gene>
    <name evidence="9" type="ORF">AA314_03684</name>
    <name evidence="10" type="ORF">ATI61_103775</name>
</gene>
<dbReference type="SMART" id="SM00388">
    <property type="entry name" value="HisKA"/>
    <property type="match status" value="1"/>
</dbReference>
<dbReference type="InterPro" id="IPR036890">
    <property type="entry name" value="HATPase_C_sf"/>
</dbReference>
<dbReference type="GO" id="GO:0007234">
    <property type="term" value="P:osmosensory signaling via phosphorelay pathway"/>
    <property type="evidence" value="ECO:0007669"/>
    <property type="project" value="TreeGrafter"/>
</dbReference>
<comment type="catalytic activity">
    <reaction evidence="1">
        <text>ATP + protein L-histidine = ADP + protein N-phospho-L-histidine.</text>
        <dbReference type="EC" id="2.7.13.3"/>
    </reaction>
</comment>
<keyword evidence="12" id="KW-1185">Reference proteome</keyword>
<evidence type="ECO:0000256" key="5">
    <source>
        <dbReference type="ARBA" id="ARBA00022777"/>
    </source>
</evidence>
<keyword evidence="4" id="KW-0547">Nucleotide-binding</keyword>
<dbReference type="InterPro" id="IPR005467">
    <property type="entry name" value="His_kinase_dom"/>
</dbReference>
<dbReference type="PROSITE" id="PS50109">
    <property type="entry name" value="HIS_KIN"/>
    <property type="match status" value="1"/>
</dbReference>
<dbReference type="Gene3D" id="3.30.565.10">
    <property type="entry name" value="Histidine kinase-like ATPase, C-terminal domain"/>
    <property type="match status" value="1"/>
</dbReference>
<evidence type="ECO:0000313" key="9">
    <source>
        <dbReference type="EMBL" id="AKJ02058.1"/>
    </source>
</evidence>
<evidence type="ECO:0000259" key="8">
    <source>
        <dbReference type="PROSITE" id="PS50109"/>
    </source>
</evidence>
<dbReference type="EC" id="2.7.13.3" evidence="2"/>
<sequence length="335" mass="36701">MAIRYVSHLPMNLHLLQAVQISWSPSLRVTRVVGDGESALHRPAPELMERPLHVVLGTTPEKVRQLDALAREDRRAVEFLYASLGGGDPVPLRLTLLMEEGEASAVIVDLRTLMEGAPPVQLSGLASQLSHELRNPLSSVKMAVQTLARNTGLSERDQRRLTIANREIRTLERMLWQLSEYGRGTTPNLEQHAPRTLVQEAMAMVAPELTERRVEVQIDEAPDVPRVRVDAGRLRPVLAQVLLNVAMGMSSEGGAVKVAIRPGSEGRVVMELVEPGGLLPEEKRDSLFKPYECHLARGAGLSLAALRRVLQHQGGEVSAETSPETGTVFTLTFAA</sequence>
<accession>A0AAC8Q6P7</accession>
<dbReference type="InterPro" id="IPR003594">
    <property type="entry name" value="HATPase_dom"/>
</dbReference>
<dbReference type="AlphaFoldDB" id="A0AAC8Q6P7"/>
<dbReference type="CDD" id="cd00082">
    <property type="entry name" value="HisKA"/>
    <property type="match status" value="1"/>
</dbReference>
<dbReference type="GO" id="GO:0005524">
    <property type="term" value="F:ATP binding"/>
    <property type="evidence" value="ECO:0007669"/>
    <property type="project" value="UniProtKB-KW"/>
</dbReference>
<keyword evidence="9" id="KW-0282">Flagellum</keyword>
<evidence type="ECO:0000256" key="4">
    <source>
        <dbReference type="ARBA" id="ARBA00022741"/>
    </source>
</evidence>
<dbReference type="RefSeq" id="WP_047856480.1">
    <property type="nucleotide sequence ID" value="NZ_CP011509.1"/>
</dbReference>
<evidence type="ECO:0000256" key="1">
    <source>
        <dbReference type="ARBA" id="ARBA00000085"/>
    </source>
</evidence>
<dbReference type="InterPro" id="IPR050351">
    <property type="entry name" value="BphY/WalK/GraS-like"/>
</dbReference>
<dbReference type="KEGG" id="age:AA314_03684"/>
<evidence type="ECO:0000256" key="6">
    <source>
        <dbReference type="ARBA" id="ARBA00022840"/>
    </source>
</evidence>
<reference evidence="9 11" key="1">
    <citation type="submission" date="2015-05" db="EMBL/GenBank/DDBJ databases">
        <title>Genome assembly of Archangium gephyra DSM 2261.</title>
        <authorList>
            <person name="Sharma G."/>
            <person name="Subramanian S."/>
        </authorList>
    </citation>
    <scope>NUCLEOTIDE SEQUENCE [LARGE SCALE GENOMIC DNA]</scope>
    <source>
        <strain evidence="9 11">DSM 2261</strain>
    </source>
</reference>
<proteinExistence type="predicted"/>
<dbReference type="GO" id="GO:0030295">
    <property type="term" value="F:protein kinase activator activity"/>
    <property type="evidence" value="ECO:0007669"/>
    <property type="project" value="TreeGrafter"/>
</dbReference>
<evidence type="ECO:0000313" key="12">
    <source>
        <dbReference type="Proteomes" id="UP000256345"/>
    </source>
</evidence>
<evidence type="ECO:0000256" key="7">
    <source>
        <dbReference type="ARBA" id="ARBA00023012"/>
    </source>
</evidence>
<dbReference type="InterPro" id="IPR036097">
    <property type="entry name" value="HisK_dim/P_sf"/>
</dbReference>
<dbReference type="Proteomes" id="UP000035579">
    <property type="component" value="Chromosome"/>
</dbReference>
<keyword evidence="7" id="KW-0902">Two-component regulatory system</keyword>
<dbReference type="Gene3D" id="1.10.287.130">
    <property type="match status" value="1"/>
</dbReference>
<dbReference type="Proteomes" id="UP000256345">
    <property type="component" value="Unassembled WGS sequence"/>
</dbReference>
<organism evidence="9 11">
    <name type="scientific">Archangium gephyra</name>
    <dbReference type="NCBI Taxonomy" id="48"/>
    <lineage>
        <taxon>Bacteria</taxon>
        <taxon>Pseudomonadati</taxon>
        <taxon>Myxococcota</taxon>
        <taxon>Myxococcia</taxon>
        <taxon>Myxococcales</taxon>
        <taxon>Cystobacterineae</taxon>
        <taxon>Archangiaceae</taxon>
        <taxon>Archangium</taxon>
    </lineage>
</organism>
<dbReference type="EMBL" id="QUMU01000003">
    <property type="protein sequence ID" value="REG34861.1"/>
    <property type="molecule type" value="Genomic_DNA"/>
</dbReference>
<dbReference type="SUPFAM" id="SSF47384">
    <property type="entry name" value="Homodimeric domain of signal transducing histidine kinase"/>
    <property type="match status" value="1"/>
</dbReference>
<dbReference type="PANTHER" id="PTHR42878:SF7">
    <property type="entry name" value="SENSOR HISTIDINE KINASE GLRK"/>
    <property type="match status" value="1"/>
</dbReference>
<keyword evidence="5 9" id="KW-0418">Kinase</keyword>
<keyword evidence="9" id="KW-0966">Cell projection</keyword>
<dbReference type="SUPFAM" id="SSF55874">
    <property type="entry name" value="ATPase domain of HSP90 chaperone/DNA topoisomerase II/histidine kinase"/>
    <property type="match status" value="1"/>
</dbReference>
<dbReference type="PANTHER" id="PTHR42878">
    <property type="entry name" value="TWO-COMPONENT HISTIDINE KINASE"/>
    <property type="match status" value="1"/>
</dbReference>
<dbReference type="GO" id="GO:0000155">
    <property type="term" value="F:phosphorelay sensor kinase activity"/>
    <property type="evidence" value="ECO:0007669"/>
    <property type="project" value="InterPro"/>
</dbReference>
<keyword evidence="6" id="KW-0067">ATP-binding</keyword>
<reference evidence="10 12" key="2">
    <citation type="submission" date="2018-08" db="EMBL/GenBank/DDBJ databases">
        <title>Genomic Encyclopedia of Archaeal and Bacterial Type Strains, Phase II (KMG-II): from individual species to whole genera.</title>
        <authorList>
            <person name="Goeker M."/>
        </authorList>
    </citation>
    <scope>NUCLEOTIDE SEQUENCE [LARGE SCALE GENOMIC DNA]</scope>
    <source>
        <strain evidence="10 12">DSM 2261</strain>
    </source>
</reference>
<keyword evidence="9" id="KW-0969">Cilium</keyword>
<dbReference type="Pfam" id="PF02518">
    <property type="entry name" value="HATPase_c"/>
    <property type="match status" value="1"/>
</dbReference>
<dbReference type="InterPro" id="IPR003661">
    <property type="entry name" value="HisK_dim/P_dom"/>
</dbReference>
<dbReference type="Pfam" id="PF00512">
    <property type="entry name" value="HisKA"/>
    <property type="match status" value="1"/>
</dbReference>
<name>A0AAC8Q6P7_9BACT</name>
<dbReference type="GO" id="GO:0000156">
    <property type="term" value="F:phosphorelay response regulator activity"/>
    <property type="evidence" value="ECO:0007669"/>
    <property type="project" value="TreeGrafter"/>
</dbReference>
<evidence type="ECO:0000313" key="11">
    <source>
        <dbReference type="Proteomes" id="UP000035579"/>
    </source>
</evidence>
<evidence type="ECO:0000256" key="2">
    <source>
        <dbReference type="ARBA" id="ARBA00012438"/>
    </source>
</evidence>
<feature type="domain" description="Histidine kinase" evidence="8">
    <location>
        <begin position="128"/>
        <end position="335"/>
    </location>
</feature>
<protein>
    <recommendedName>
        <fullName evidence="2">histidine kinase</fullName>
        <ecNumber evidence="2">2.7.13.3</ecNumber>
    </recommendedName>
</protein>
<evidence type="ECO:0000313" key="10">
    <source>
        <dbReference type="EMBL" id="REG34861.1"/>
    </source>
</evidence>
<keyword evidence="3" id="KW-0808">Transferase</keyword>